<dbReference type="OrthoDB" id="162969at2759"/>
<reference evidence="3" key="2">
    <citation type="submission" date="2015-01" db="EMBL/GenBank/DDBJ databases">
        <title>Evolutionary Origins and Diversification of the Mycorrhizal Mutualists.</title>
        <authorList>
            <consortium name="DOE Joint Genome Institute"/>
            <consortium name="Mycorrhizal Genomics Consortium"/>
            <person name="Kohler A."/>
            <person name="Kuo A."/>
            <person name="Nagy L.G."/>
            <person name="Floudas D."/>
            <person name="Copeland A."/>
            <person name="Barry K.W."/>
            <person name="Cichocki N."/>
            <person name="Veneault-Fourrey C."/>
            <person name="LaButti K."/>
            <person name="Lindquist E.A."/>
            <person name="Lipzen A."/>
            <person name="Lundell T."/>
            <person name="Morin E."/>
            <person name="Murat C."/>
            <person name="Riley R."/>
            <person name="Ohm R."/>
            <person name="Sun H."/>
            <person name="Tunlid A."/>
            <person name="Henrissat B."/>
            <person name="Grigoriev I.V."/>
            <person name="Hibbett D.S."/>
            <person name="Martin F."/>
        </authorList>
    </citation>
    <scope>NUCLEOTIDE SEQUENCE [LARGE SCALE GENOMIC DNA]</scope>
    <source>
        <strain evidence="3">Ve08.2h10</strain>
    </source>
</reference>
<evidence type="ECO:0000313" key="3">
    <source>
        <dbReference type="Proteomes" id="UP000054538"/>
    </source>
</evidence>
<protein>
    <submittedName>
        <fullName evidence="2">Unplaced genomic scaffold scaffold_1970, whole genome shotgun sequence</fullName>
    </submittedName>
</protein>
<accession>A0A0D0D2Z8</accession>
<feature type="domain" description="DDE-1" evidence="1">
    <location>
        <begin position="2"/>
        <end position="108"/>
    </location>
</feature>
<gene>
    <name evidence="2" type="ORF">PAXRUDRAFT_165457</name>
</gene>
<dbReference type="Proteomes" id="UP000054538">
    <property type="component" value="Unassembled WGS sequence"/>
</dbReference>
<name>A0A0D0D2Z8_9AGAM</name>
<dbReference type="HOGENOM" id="CLU_088458_4_0_1"/>
<reference evidence="2 3" key="1">
    <citation type="submission" date="2014-04" db="EMBL/GenBank/DDBJ databases">
        <authorList>
            <consortium name="DOE Joint Genome Institute"/>
            <person name="Kuo A."/>
            <person name="Kohler A."/>
            <person name="Jargeat P."/>
            <person name="Nagy L.G."/>
            <person name="Floudas D."/>
            <person name="Copeland A."/>
            <person name="Barry K.W."/>
            <person name="Cichocki N."/>
            <person name="Veneault-Fourrey C."/>
            <person name="LaButti K."/>
            <person name="Lindquist E.A."/>
            <person name="Lipzen A."/>
            <person name="Lundell T."/>
            <person name="Morin E."/>
            <person name="Murat C."/>
            <person name="Sun H."/>
            <person name="Tunlid A."/>
            <person name="Henrissat B."/>
            <person name="Grigoriev I.V."/>
            <person name="Hibbett D.S."/>
            <person name="Martin F."/>
            <person name="Nordberg H.P."/>
            <person name="Cantor M.N."/>
            <person name="Hua S.X."/>
        </authorList>
    </citation>
    <scope>NUCLEOTIDE SEQUENCE [LARGE SCALE GENOMIC DNA]</scope>
    <source>
        <strain evidence="2 3">Ve08.2h10</strain>
    </source>
</reference>
<proteinExistence type="predicted"/>
<evidence type="ECO:0000313" key="2">
    <source>
        <dbReference type="EMBL" id="KIK77896.1"/>
    </source>
</evidence>
<sequence length="154" mass="17389">MQNEGRKTLLLQDNFSGHIIPDTLTNIHVQNFEPNLTVHVQPNDQGIIHCFKAHYHTKYILYYTNCTVDCYKAGFTPSHIYNIDQLEAMQLAQDAWNEVDTTTIQNCWQKASIFPDSVPSPSQPTLPISSLIHPTDVVNNPTAHAETLIKKCLG</sequence>
<keyword evidence="3" id="KW-1185">Reference proteome</keyword>
<evidence type="ECO:0000259" key="1">
    <source>
        <dbReference type="Pfam" id="PF03184"/>
    </source>
</evidence>
<dbReference type="InterPro" id="IPR004875">
    <property type="entry name" value="DDE_SF_endonuclease_dom"/>
</dbReference>
<dbReference type="GO" id="GO:0003676">
    <property type="term" value="F:nucleic acid binding"/>
    <property type="evidence" value="ECO:0007669"/>
    <property type="project" value="InterPro"/>
</dbReference>
<dbReference type="EMBL" id="KN826792">
    <property type="protein sequence ID" value="KIK77896.1"/>
    <property type="molecule type" value="Genomic_DNA"/>
</dbReference>
<dbReference type="InParanoid" id="A0A0D0D2Z8"/>
<organism evidence="2 3">
    <name type="scientific">Paxillus rubicundulus Ve08.2h10</name>
    <dbReference type="NCBI Taxonomy" id="930991"/>
    <lineage>
        <taxon>Eukaryota</taxon>
        <taxon>Fungi</taxon>
        <taxon>Dikarya</taxon>
        <taxon>Basidiomycota</taxon>
        <taxon>Agaricomycotina</taxon>
        <taxon>Agaricomycetes</taxon>
        <taxon>Agaricomycetidae</taxon>
        <taxon>Boletales</taxon>
        <taxon>Paxilineae</taxon>
        <taxon>Paxillaceae</taxon>
        <taxon>Paxillus</taxon>
    </lineage>
</organism>
<dbReference type="Pfam" id="PF03184">
    <property type="entry name" value="DDE_1"/>
    <property type="match status" value="1"/>
</dbReference>
<dbReference type="AlphaFoldDB" id="A0A0D0D2Z8"/>